<protein>
    <submittedName>
        <fullName evidence="2">Oidioi.mRNA.OKI2018_I69.YSR.g17135.t1.cds</fullName>
    </submittedName>
</protein>
<evidence type="ECO:0000313" key="2">
    <source>
        <dbReference type="EMBL" id="CAG5101485.1"/>
    </source>
</evidence>
<name>A0ABN7SM11_OIKDI</name>
<sequence length="201" mass="22994">MFAAAIGIDLKLSLRFFVREDNRGKLSSVSGTQKSYQELVFVPWIEELKEMGFVKEVENDGATCHTATSSLKLIDETFGIHNVITGVLAKTGEGERFRRERLAEWPAHSPDLNPLDFCIWHKFKMDTKKELGRMNKLYFDSFEEAREILTRVWANISQDAINNACRGILRRAKETIARDGSNPERGYKANKGSFKVKNPRH</sequence>
<dbReference type="EMBL" id="OU015570">
    <property type="protein sequence ID" value="CAG5101485.1"/>
    <property type="molecule type" value="Genomic_DNA"/>
</dbReference>
<dbReference type="InterPro" id="IPR036397">
    <property type="entry name" value="RNaseH_sf"/>
</dbReference>
<reference evidence="2 3" key="1">
    <citation type="submission" date="2021-04" db="EMBL/GenBank/DDBJ databases">
        <authorList>
            <person name="Bliznina A."/>
        </authorList>
    </citation>
    <scope>NUCLEOTIDE SEQUENCE [LARGE SCALE GENOMIC DNA]</scope>
</reference>
<organism evidence="2 3">
    <name type="scientific">Oikopleura dioica</name>
    <name type="common">Tunicate</name>
    <dbReference type="NCBI Taxonomy" id="34765"/>
    <lineage>
        <taxon>Eukaryota</taxon>
        <taxon>Metazoa</taxon>
        <taxon>Chordata</taxon>
        <taxon>Tunicata</taxon>
        <taxon>Appendicularia</taxon>
        <taxon>Copelata</taxon>
        <taxon>Oikopleuridae</taxon>
        <taxon>Oikopleura</taxon>
    </lineage>
</organism>
<proteinExistence type="predicted"/>
<feature type="region of interest" description="Disordered" evidence="1">
    <location>
        <begin position="179"/>
        <end position="201"/>
    </location>
</feature>
<dbReference type="Gene3D" id="3.30.420.10">
    <property type="entry name" value="Ribonuclease H-like superfamily/Ribonuclease H"/>
    <property type="match status" value="1"/>
</dbReference>
<dbReference type="Proteomes" id="UP001158576">
    <property type="component" value="Chromosome YSR"/>
</dbReference>
<keyword evidence="3" id="KW-1185">Reference proteome</keyword>
<evidence type="ECO:0000313" key="3">
    <source>
        <dbReference type="Proteomes" id="UP001158576"/>
    </source>
</evidence>
<gene>
    <name evidence="2" type="ORF">OKIOD_LOCUS8693</name>
</gene>
<evidence type="ECO:0000256" key="1">
    <source>
        <dbReference type="SAM" id="MobiDB-lite"/>
    </source>
</evidence>
<accession>A0ABN7SM11</accession>